<accession>A0A0V1KIC4</accession>
<name>A0A0V1KIC4_9BILA</name>
<keyword evidence="2" id="KW-1185">Reference proteome</keyword>
<evidence type="ECO:0000313" key="2">
    <source>
        <dbReference type="Proteomes" id="UP000054721"/>
    </source>
</evidence>
<gene>
    <name evidence="1" type="ORF">T02_3215</name>
</gene>
<dbReference type="Proteomes" id="UP000054721">
    <property type="component" value="Unassembled WGS sequence"/>
</dbReference>
<dbReference type="STRING" id="6335.A0A0V1KIC4"/>
<dbReference type="EMBL" id="JYDW01002149">
    <property type="protein sequence ID" value="KRZ46814.1"/>
    <property type="molecule type" value="Genomic_DNA"/>
</dbReference>
<evidence type="ECO:0000313" key="1">
    <source>
        <dbReference type="EMBL" id="KRZ46814.1"/>
    </source>
</evidence>
<proteinExistence type="predicted"/>
<protein>
    <submittedName>
        <fullName evidence="1">Uncharacterized protein</fullName>
    </submittedName>
</protein>
<dbReference type="AlphaFoldDB" id="A0A0V1KIC4"/>
<organism evidence="1 2">
    <name type="scientific">Trichinella nativa</name>
    <dbReference type="NCBI Taxonomy" id="6335"/>
    <lineage>
        <taxon>Eukaryota</taxon>
        <taxon>Metazoa</taxon>
        <taxon>Ecdysozoa</taxon>
        <taxon>Nematoda</taxon>
        <taxon>Enoplea</taxon>
        <taxon>Dorylaimia</taxon>
        <taxon>Trichinellida</taxon>
        <taxon>Trichinellidae</taxon>
        <taxon>Trichinella</taxon>
    </lineage>
</organism>
<feature type="non-terminal residue" evidence="1">
    <location>
        <position position="1"/>
    </location>
</feature>
<comment type="caution">
    <text evidence="1">The sequence shown here is derived from an EMBL/GenBank/DDBJ whole genome shotgun (WGS) entry which is preliminary data.</text>
</comment>
<reference evidence="1 2" key="1">
    <citation type="submission" date="2015-05" db="EMBL/GenBank/DDBJ databases">
        <title>Evolution of Trichinella species and genotypes.</title>
        <authorList>
            <person name="Korhonen P.K."/>
            <person name="Edoardo P."/>
            <person name="Giuseppe L.R."/>
            <person name="Gasser R.B."/>
        </authorList>
    </citation>
    <scope>NUCLEOTIDE SEQUENCE [LARGE SCALE GENOMIC DNA]</scope>
    <source>
        <strain evidence="1">ISS10</strain>
    </source>
</reference>
<sequence>MCEFPSPLHTVSCHVAGTAGKELKLPEDAVKAFDEVKEALANATLLSHLQEGAALSL</sequence>